<dbReference type="PROSITE" id="PS00486">
    <property type="entry name" value="DNA_MISMATCH_REPAIR_2"/>
    <property type="match status" value="1"/>
</dbReference>
<name>A0AA39G6S0_MICHY</name>
<evidence type="ECO:0000313" key="11">
    <source>
        <dbReference type="Proteomes" id="UP001168972"/>
    </source>
</evidence>
<reference evidence="10" key="2">
    <citation type="submission" date="2023-03" db="EMBL/GenBank/DDBJ databases">
        <authorList>
            <person name="Inwood S.N."/>
            <person name="Skelly J.G."/>
            <person name="Guhlin J."/>
            <person name="Harrop T.W.R."/>
            <person name="Goldson S.G."/>
            <person name="Dearden P.K."/>
        </authorList>
    </citation>
    <scope>NUCLEOTIDE SEQUENCE</scope>
    <source>
        <strain evidence="10">Lincoln</strain>
        <tissue evidence="10">Whole body</tissue>
    </source>
</reference>
<dbReference type="InterPro" id="IPR016151">
    <property type="entry name" value="DNA_mismatch_repair_MutS_N"/>
</dbReference>
<evidence type="ECO:0000256" key="3">
    <source>
        <dbReference type="ARBA" id="ARBA00022763"/>
    </source>
</evidence>
<keyword evidence="5 6" id="KW-0238">DNA-binding</keyword>
<dbReference type="InterPro" id="IPR007860">
    <property type="entry name" value="DNA_mmatch_repair_MutS_con_dom"/>
</dbReference>
<dbReference type="GO" id="GO:0006298">
    <property type="term" value="P:mismatch repair"/>
    <property type="evidence" value="ECO:0007669"/>
    <property type="project" value="InterPro"/>
</dbReference>
<evidence type="ECO:0000259" key="9">
    <source>
        <dbReference type="PROSITE" id="PS00486"/>
    </source>
</evidence>
<dbReference type="Gene3D" id="3.40.50.300">
    <property type="entry name" value="P-loop containing nucleotide triphosphate hydrolases"/>
    <property type="match status" value="1"/>
</dbReference>
<dbReference type="PIRSF" id="PIRSF037677">
    <property type="entry name" value="DNA_mis_repair_Msh6"/>
    <property type="match status" value="1"/>
</dbReference>
<feature type="compositionally biased region" description="Acidic residues" evidence="8">
    <location>
        <begin position="78"/>
        <end position="94"/>
    </location>
</feature>
<dbReference type="SMART" id="SM00533">
    <property type="entry name" value="MUTSd"/>
    <property type="match status" value="1"/>
</dbReference>
<dbReference type="InterPro" id="IPR036678">
    <property type="entry name" value="MutS_con_dom_sf"/>
</dbReference>
<evidence type="ECO:0000256" key="7">
    <source>
        <dbReference type="RuleBase" id="RU003756"/>
    </source>
</evidence>
<dbReference type="PANTHER" id="PTHR11361">
    <property type="entry name" value="DNA MISMATCH REPAIR PROTEIN MUTS FAMILY MEMBER"/>
    <property type="match status" value="1"/>
</dbReference>
<evidence type="ECO:0000256" key="5">
    <source>
        <dbReference type="ARBA" id="ARBA00023125"/>
    </source>
</evidence>
<evidence type="ECO:0000256" key="8">
    <source>
        <dbReference type="SAM" id="MobiDB-lite"/>
    </source>
</evidence>
<comment type="similarity">
    <text evidence="1 6 7">Belongs to the DNA mismatch repair MutS family.</text>
</comment>
<feature type="compositionally biased region" description="Acidic residues" evidence="8">
    <location>
        <begin position="123"/>
        <end position="133"/>
    </location>
</feature>
<dbReference type="SUPFAM" id="SSF55271">
    <property type="entry name" value="DNA repair protein MutS, domain I"/>
    <property type="match status" value="1"/>
</dbReference>
<dbReference type="InterPro" id="IPR027417">
    <property type="entry name" value="P-loop_NTPase"/>
</dbReference>
<dbReference type="InterPro" id="IPR000432">
    <property type="entry name" value="DNA_mismatch_repair_MutS_C"/>
</dbReference>
<dbReference type="GO" id="GO:0032301">
    <property type="term" value="C:MutSalpha complex"/>
    <property type="evidence" value="ECO:0007669"/>
    <property type="project" value="TreeGrafter"/>
</dbReference>
<dbReference type="SUPFAM" id="SSF53150">
    <property type="entry name" value="DNA repair protein MutS, domain II"/>
    <property type="match status" value="1"/>
</dbReference>
<dbReference type="InterPro" id="IPR007695">
    <property type="entry name" value="DNA_mismatch_repair_MutS-lik_N"/>
</dbReference>
<dbReference type="Gene3D" id="3.40.1170.10">
    <property type="entry name" value="DNA repair protein MutS, domain I"/>
    <property type="match status" value="1"/>
</dbReference>
<dbReference type="Pfam" id="PF01624">
    <property type="entry name" value="MutS_I"/>
    <property type="match status" value="1"/>
</dbReference>
<evidence type="ECO:0000256" key="1">
    <source>
        <dbReference type="ARBA" id="ARBA00006271"/>
    </source>
</evidence>
<reference evidence="10" key="1">
    <citation type="journal article" date="2023" name="bioRxiv">
        <title>Scaffold-level genome assemblies of two parasitoid biocontrol wasps reveal the parthenogenesis mechanism and an associated novel virus.</title>
        <authorList>
            <person name="Inwood S."/>
            <person name="Skelly J."/>
            <person name="Guhlin J."/>
            <person name="Harrop T."/>
            <person name="Goldson S."/>
            <person name="Dearden P."/>
        </authorList>
    </citation>
    <scope>NUCLEOTIDE SEQUENCE</scope>
    <source>
        <strain evidence="10">Lincoln</strain>
        <tissue evidence="10">Whole body</tissue>
    </source>
</reference>
<dbReference type="InterPro" id="IPR036187">
    <property type="entry name" value="DNA_mismatch_repair_MutS_sf"/>
</dbReference>
<proteinExistence type="inferred from homology"/>
<keyword evidence="2 6" id="KW-0547">Nucleotide-binding</keyword>
<dbReference type="FunFam" id="3.40.1170.10:FF:000002">
    <property type="entry name" value="DNA mismatch repair protein"/>
    <property type="match status" value="1"/>
</dbReference>
<dbReference type="SUPFAM" id="SSF48334">
    <property type="entry name" value="DNA repair protein MutS, domain III"/>
    <property type="match status" value="1"/>
</dbReference>
<dbReference type="SMART" id="SM00534">
    <property type="entry name" value="MUTSac"/>
    <property type="match status" value="1"/>
</dbReference>
<protein>
    <recommendedName>
        <fullName evidence="6">DNA mismatch repair protein</fullName>
    </recommendedName>
</protein>
<comment type="caution">
    <text evidence="10">The sequence shown here is derived from an EMBL/GenBank/DDBJ whole genome shotgun (WGS) entry which is preliminary data.</text>
</comment>
<dbReference type="InterPro" id="IPR007696">
    <property type="entry name" value="DNA_mismatch_repair_MutS_core"/>
</dbReference>
<accession>A0AA39G6S0</accession>
<evidence type="ECO:0000256" key="4">
    <source>
        <dbReference type="ARBA" id="ARBA00022840"/>
    </source>
</evidence>
<dbReference type="Pfam" id="PF05188">
    <property type="entry name" value="MutS_II"/>
    <property type="match status" value="1"/>
</dbReference>
<dbReference type="SUPFAM" id="SSF52540">
    <property type="entry name" value="P-loop containing nucleoside triphosphate hydrolases"/>
    <property type="match status" value="1"/>
</dbReference>
<dbReference type="GO" id="GO:0005524">
    <property type="term" value="F:ATP binding"/>
    <property type="evidence" value="ECO:0007669"/>
    <property type="project" value="UniProtKB-UniRule"/>
</dbReference>
<evidence type="ECO:0000256" key="2">
    <source>
        <dbReference type="ARBA" id="ARBA00022741"/>
    </source>
</evidence>
<dbReference type="Pfam" id="PF05192">
    <property type="entry name" value="MutS_III"/>
    <property type="match status" value="1"/>
</dbReference>
<dbReference type="Pfam" id="PF00488">
    <property type="entry name" value="MutS_V"/>
    <property type="match status" value="1"/>
</dbReference>
<evidence type="ECO:0000256" key="6">
    <source>
        <dbReference type="PIRNR" id="PIRNR037677"/>
    </source>
</evidence>
<feature type="compositionally biased region" description="Basic and acidic residues" evidence="8">
    <location>
        <begin position="45"/>
        <end position="58"/>
    </location>
</feature>
<dbReference type="Proteomes" id="UP001168972">
    <property type="component" value="Unassembled WGS sequence"/>
</dbReference>
<dbReference type="InterPro" id="IPR017261">
    <property type="entry name" value="DNA_mismatch_repair_MutS/MSH"/>
</dbReference>
<organism evidence="10 11">
    <name type="scientific">Microctonus hyperodae</name>
    <name type="common">Parasitoid wasp</name>
    <dbReference type="NCBI Taxonomy" id="165561"/>
    <lineage>
        <taxon>Eukaryota</taxon>
        <taxon>Metazoa</taxon>
        <taxon>Ecdysozoa</taxon>
        <taxon>Arthropoda</taxon>
        <taxon>Hexapoda</taxon>
        <taxon>Insecta</taxon>
        <taxon>Pterygota</taxon>
        <taxon>Neoptera</taxon>
        <taxon>Endopterygota</taxon>
        <taxon>Hymenoptera</taxon>
        <taxon>Apocrita</taxon>
        <taxon>Ichneumonoidea</taxon>
        <taxon>Braconidae</taxon>
        <taxon>Euphorinae</taxon>
        <taxon>Microctonus</taxon>
    </lineage>
</organism>
<dbReference type="FunFam" id="1.10.1420.10:FF:000005">
    <property type="entry name" value="DNA mismatch repair protein"/>
    <property type="match status" value="1"/>
</dbReference>
<dbReference type="Gene3D" id="1.10.1420.10">
    <property type="match status" value="2"/>
</dbReference>
<feature type="compositionally biased region" description="Basic and acidic residues" evidence="8">
    <location>
        <begin position="68"/>
        <end position="77"/>
    </location>
</feature>
<comment type="function">
    <text evidence="6 7">Component of the post-replicative DNA mismatch repair system (MMR).</text>
</comment>
<dbReference type="InterPro" id="IPR007861">
    <property type="entry name" value="DNA_mismatch_repair_MutS_clamp"/>
</dbReference>
<feature type="domain" description="DNA mismatch repair proteins mutS family" evidence="9">
    <location>
        <begin position="1001"/>
        <end position="1017"/>
    </location>
</feature>
<keyword evidence="3 6" id="KW-0227">DNA damage</keyword>
<dbReference type="AlphaFoldDB" id="A0AA39G6S0"/>
<keyword evidence="6 7" id="KW-0234">DNA repair</keyword>
<dbReference type="InterPro" id="IPR045076">
    <property type="entry name" value="MutS"/>
</dbReference>
<dbReference type="EMBL" id="JAQQBR010000001">
    <property type="protein sequence ID" value="KAK0182594.1"/>
    <property type="molecule type" value="Genomic_DNA"/>
</dbReference>
<dbReference type="Gene3D" id="3.30.420.110">
    <property type="entry name" value="MutS, connector domain"/>
    <property type="match status" value="1"/>
</dbReference>
<gene>
    <name evidence="10" type="ORF">PV327_000715</name>
</gene>
<dbReference type="Pfam" id="PF05190">
    <property type="entry name" value="MutS_IV"/>
    <property type="match status" value="1"/>
</dbReference>
<feature type="compositionally biased region" description="Basic and acidic residues" evidence="8">
    <location>
        <begin position="15"/>
        <end position="31"/>
    </location>
</feature>
<feature type="region of interest" description="Disordered" evidence="8">
    <location>
        <begin position="1"/>
        <end position="199"/>
    </location>
</feature>
<dbReference type="GO" id="GO:0140664">
    <property type="term" value="F:ATP-dependent DNA damage sensor activity"/>
    <property type="evidence" value="ECO:0007669"/>
    <property type="project" value="InterPro"/>
</dbReference>
<evidence type="ECO:0000313" key="10">
    <source>
        <dbReference type="EMBL" id="KAK0182594.1"/>
    </source>
</evidence>
<dbReference type="GO" id="GO:0030983">
    <property type="term" value="F:mismatched DNA binding"/>
    <property type="evidence" value="ECO:0007669"/>
    <property type="project" value="UniProtKB-UniRule"/>
</dbReference>
<dbReference type="PANTHER" id="PTHR11361:SF148">
    <property type="entry name" value="DNA MISMATCH REPAIR PROTEIN MSH6"/>
    <property type="match status" value="1"/>
</dbReference>
<keyword evidence="11" id="KW-1185">Reference proteome</keyword>
<sequence>MSKQNTLFHYFKSPKAVDPKTKDNSEAKCETKPTTPKRAARGKGFVKDKENKAKPETPKRKRSVGSKKLGDKKPNKQDEDDETEGQETNEEVEDSPIMPKRRRIIIPEDDSGDSGDDYKPDPDETVSESDFSDGVESSDLTTETETDDEPTPKKSRRSATKSTGKLKSTKSESTTGNNDAVVNDAPTATGRGSRPWPHLTFDFLQPENIRDANRRRPDHPDYNPKTLYVSPDFLDKQTPAMRQWWVLKSQHYDCVLFFKVGKFYELYHMDAVIGASELNMNYMNGEWAHSGFPEAAYARFVGILVEKGYKVARIEQTETPDMMADRCKTAKKTTKFDKVVRREICQISNQGTRVRTVQDDQINTPYSNYLLSIVEKTSAKLPTYGVCFIDTSIGVFHLGQFEDDISNSRLLTLLSHYNPAQIIYERGNLSRETMKIINNLPSTIREALQKDVEFFSAADTLKKLHEGEYFKYETSDFSWPEGLKPFLNQQDNLGITPAEDKELAVNALGGCLYVLISHVLDEQILAQKKFETYLPPDMTLTANNDGTESMRASMVLDAATINNLMILGKDDSLLKTLDYCCTPFGKRLLREWVCRPSCRKNTIISRQDAITELLDYTDIVQQARKKLSELPDLERLLSKVHAHGNAARLKNHPDGRAIMFEPKTYAKRKIQDFITILQGFENVLKINELFESFESSLICQITKTEPAGRFPDLFDILKRFKNGFNHEEAQKAGCIVPKKGMDPEYDEVADELEQITQNANAYLKKQSKHFGVQINFATTSRHRYQIEVPDSKSSLAGNGYELEGSRKGFKRYSTSESVSLVEQQTMADEKREKVLKDVNRRAFANFSKEYDMWTSAVYNIAVLDALISLTEYAKSGDMCVPELHDNSNEIIISIKNGRHPCIISEKFVPNDTMLGTDDVAPLVIVTGPNMGGKSTLMRQVGLLTIMTHIGCHIPADSCKLSLVDRIFTRLGAGDDILTCRSTFLVELTETSIILRHVTKHSLVLLDELGRGTSTYDGTAIAASVIDALSKVKCRTLFSTHYHSLVDDFHKNPNVSLAHMACQVENEEEDEVTEEAVTFLYKFIEGACPKSYGFNAARLAGVPLSITKRAHEIAEKLQRETNRRKIFIKLWKADSESLEKVITGLQNISV</sequence>
<keyword evidence="4 6" id="KW-0067">ATP-binding</keyword>
<feature type="compositionally biased region" description="Low complexity" evidence="8">
    <location>
        <begin position="160"/>
        <end position="175"/>
    </location>
</feature>